<dbReference type="OrthoDB" id="3546297at2759"/>
<evidence type="ECO:0000259" key="2">
    <source>
        <dbReference type="Pfam" id="PF20237"/>
    </source>
</evidence>
<feature type="transmembrane region" description="Helical" evidence="1">
    <location>
        <begin position="228"/>
        <end position="249"/>
    </location>
</feature>
<accession>A0A6A5U3Y6</accession>
<proteinExistence type="predicted"/>
<sequence>MSAEKDSENFVRYVNRSLNEEEDFHFLRFEFLQRMNLAQLQVKLVRIKSHIQKEGKAPAEELEKLQLTLREYATAIRDYRYLRSQKSLDKDETTERKLLLRHFFQSEDDFNDPFHSHYAFFKDDENKIDPVRKALMRHLPAGLAFSDEERRRRSREYAEGKHPLRVSKFVDRLVRFIVAVTGGTFLVVPMIIMTLDPSRAKSLTTVSIAVVFFAFVLSFAIRVSNAETLIATATYAAVLVVFVGTSSGASAT</sequence>
<dbReference type="InterPro" id="IPR046529">
    <property type="entry name" value="DUF6594"/>
</dbReference>
<dbReference type="Proteomes" id="UP000800035">
    <property type="component" value="Unassembled WGS sequence"/>
</dbReference>
<dbReference type="AlphaFoldDB" id="A0A6A5U3Y6"/>
<keyword evidence="4" id="KW-1185">Reference proteome</keyword>
<keyword evidence="1" id="KW-1133">Transmembrane helix</keyword>
<evidence type="ECO:0000313" key="4">
    <source>
        <dbReference type="Proteomes" id="UP000800035"/>
    </source>
</evidence>
<keyword evidence="1" id="KW-0812">Transmembrane</keyword>
<feature type="transmembrane region" description="Helical" evidence="1">
    <location>
        <begin position="173"/>
        <end position="192"/>
    </location>
</feature>
<dbReference type="Pfam" id="PF20237">
    <property type="entry name" value="DUF6594"/>
    <property type="match status" value="1"/>
</dbReference>
<feature type="domain" description="DUF6594" evidence="2">
    <location>
        <begin position="23"/>
        <end position="240"/>
    </location>
</feature>
<protein>
    <recommendedName>
        <fullName evidence="2">DUF6594 domain-containing protein</fullName>
    </recommendedName>
</protein>
<organism evidence="3 4">
    <name type="scientific">Byssothecium circinans</name>
    <dbReference type="NCBI Taxonomy" id="147558"/>
    <lineage>
        <taxon>Eukaryota</taxon>
        <taxon>Fungi</taxon>
        <taxon>Dikarya</taxon>
        <taxon>Ascomycota</taxon>
        <taxon>Pezizomycotina</taxon>
        <taxon>Dothideomycetes</taxon>
        <taxon>Pleosporomycetidae</taxon>
        <taxon>Pleosporales</taxon>
        <taxon>Massarineae</taxon>
        <taxon>Massarinaceae</taxon>
        <taxon>Byssothecium</taxon>
    </lineage>
</organism>
<gene>
    <name evidence="3" type="ORF">CC80DRAFT_439979</name>
</gene>
<keyword evidence="1" id="KW-0472">Membrane</keyword>
<evidence type="ECO:0000313" key="3">
    <source>
        <dbReference type="EMBL" id="KAF1959853.1"/>
    </source>
</evidence>
<name>A0A6A5U3Y6_9PLEO</name>
<evidence type="ECO:0000256" key="1">
    <source>
        <dbReference type="SAM" id="Phobius"/>
    </source>
</evidence>
<feature type="transmembrane region" description="Helical" evidence="1">
    <location>
        <begin position="204"/>
        <end position="221"/>
    </location>
</feature>
<reference evidence="3" key="1">
    <citation type="journal article" date="2020" name="Stud. Mycol.">
        <title>101 Dothideomycetes genomes: a test case for predicting lifestyles and emergence of pathogens.</title>
        <authorList>
            <person name="Haridas S."/>
            <person name="Albert R."/>
            <person name="Binder M."/>
            <person name="Bloem J."/>
            <person name="Labutti K."/>
            <person name="Salamov A."/>
            <person name="Andreopoulos B."/>
            <person name="Baker S."/>
            <person name="Barry K."/>
            <person name="Bills G."/>
            <person name="Bluhm B."/>
            <person name="Cannon C."/>
            <person name="Castanera R."/>
            <person name="Culley D."/>
            <person name="Daum C."/>
            <person name="Ezra D."/>
            <person name="Gonzalez J."/>
            <person name="Henrissat B."/>
            <person name="Kuo A."/>
            <person name="Liang C."/>
            <person name="Lipzen A."/>
            <person name="Lutzoni F."/>
            <person name="Magnuson J."/>
            <person name="Mondo S."/>
            <person name="Nolan M."/>
            <person name="Ohm R."/>
            <person name="Pangilinan J."/>
            <person name="Park H.-J."/>
            <person name="Ramirez L."/>
            <person name="Alfaro M."/>
            <person name="Sun H."/>
            <person name="Tritt A."/>
            <person name="Yoshinaga Y."/>
            <person name="Zwiers L.-H."/>
            <person name="Turgeon B."/>
            <person name="Goodwin S."/>
            <person name="Spatafora J."/>
            <person name="Crous P."/>
            <person name="Grigoriev I."/>
        </authorList>
    </citation>
    <scope>NUCLEOTIDE SEQUENCE</scope>
    <source>
        <strain evidence="3">CBS 675.92</strain>
    </source>
</reference>
<dbReference type="EMBL" id="ML976984">
    <property type="protein sequence ID" value="KAF1959853.1"/>
    <property type="molecule type" value="Genomic_DNA"/>
</dbReference>